<feature type="compositionally biased region" description="Acidic residues" evidence="1">
    <location>
        <begin position="1"/>
        <end position="12"/>
    </location>
</feature>
<keyword evidence="3" id="KW-1185">Reference proteome</keyword>
<sequence>MSSDQEQTESDSSDSFKSLEDNQEKRTDDEGDSSDNFEDAKEEVADFLQARSPPGDLSSSLAANNAGPSEDTKLIQKSPDEAEESTEMECQEATNKPKEGEISEGKDNQTLETKPADSPDKRSDEEEEEECEEDNMDSTFKGKAPPPTM</sequence>
<dbReference type="EMBL" id="CM012444">
    <property type="protein sequence ID" value="RVE69571.1"/>
    <property type="molecule type" value="Genomic_DNA"/>
</dbReference>
<proteinExistence type="predicted"/>
<feature type="compositionally biased region" description="Basic and acidic residues" evidence="1">
    <location>
        <begin position="17"/>
        <end position="28"/>
    </location>
</feature>
<name>A0A3S2MYN5_ORYJA</name>
<reference evidence="2 3" key="2">
    <citation type="submission" date="2019-01" db="EMBL/GenBank/DDBJ databases">
        <title>A chromosome length genome reference of the Java medaka (oryzias javanicus).</title>
        <authorList>
            <person name="Herpin A."/>
            <person name="Takehana Y."/>
            <person name="Naruse K."/>
            <person name="Ansai S."/>
            <person name="Kawaguchi M."/>
        </authorList>
    </citation>
    <scope>NUCLEOTIDE SEQUENCE [LARGE SCALE GENOMIC DNA]</scope>
    <source>
        <strain evidence="2">RS831</strain>
        <tissue evidence="2">Whole body</tissue>
    </source>
</reference>
<evidence type="ECO:0000313" key="2">
    <source>
        <dbReference type="EMBL" id="RVE69571.1"/>
    </source>
</evidence>
<gene>
    <name evidence="2" type="ORF">OJAV_G00079020</name>
</gene>
<reference evidence="2 3" key="1">
    <citation type="submission" date="2018-11" db="EMBL/GenBank/DDBJ databases">
        <authorList>
            <person name="Lopez-Roques C."/>
            <person name="Donnadieu C."/>
            <person name="Bouchez O."/>
            <person name="Klopp C."/>
            <person name="Cabau C."/>
            <person name="Zahm M."/>
        </authorList>
    </citation>
    <scope>NUCLEOTIDE SEQUENCE [LARGE SCALE GENOMIC DNA]</scope>
    <source>
        <strain evidence="2">RS831</strain>
        <tissue evidence="2">Whole body</tissue>
    </source>
</reference>
<feature type="compositionally biased region" description="Basic and acidic residues" evidence="1">
    <location>
        <begin position="95"/>
        <end position="124"/>
    </location>
</feature>
<evidence type="ECO:0000313" key="3">
    <source>
        <dbReference type="Proteomes" id="UP000283210"/>
    </source>
</evidence>
<organism evidence="2 3">
    <name type="scientific">Oryzias javanicus</name>
    <name type="common">Javanese ricefish</name>
    <name type="synonym">Aplocheilus javanicus</name>
    <dbReference type="NCBI Taxonomy" id="123683"/>
    <lineage>
        <taxon>Eukaryota</taxon>
        <taxon>Metazoa</taxon>
        <taxon>Chordata</taxon>
        <taxon>Craniata</taxon>
        <taxon>Vertebrata</taxon>
        <taxon>Euteleostomi</taxon>
        <taxon>Actinopterygii</taxon>
        <taxon>Neopterygii</taxon>
        <taxon>Teleostei</taxon>
        <taxon>Neoteleostei</taxon>
        <taxon>Acanthomorphata</taxon>
        <taxon>Ovalentaria</taxon>
        <taxon>Atherinomorphae</taxon>
        <taxon>Beloniformes</taxon>
        <taxon>Adrianichthyidae</taxon>
        <taxon>Oryziinae</taxon>
        <taxon>Oryzias</taxon>
    </lineage>
</organism>
<evidence type="ECO:0000256" key="1">
    <source>
        <dbReference type="SAM" id="MobiDB-lite"/>
    </source>
</evidence>
<protein>
    <submittedName>
        <fullName evidence="2">Uncharacterized protein</fullName>
    </submittedName>
</protein>
<feature type="compositionally biased region" description="Basic and acidic residues" evidence="1">
    <location>
        <begin position="70"/>
        <end position="80"/>
    </location>
</feature>
<accession>A0A3S2MYN5</accession>
<feature type="compositionally biased region" description="Polar residues" evidence="1">
    <location>
        <begin position="57"/>
        <end position="67"/>
    </location>
</feature>
<feature type="compositionally biased region" description="Acidic residues" evidence="1">
    <location>
        <begin position="81"/>
        <end position="90"/>
    </location>
</feature>
<feature type="region of interest" description="Disordered" evidence="1">
    <location>
        <begin position="1"/>
        <end position="149"/>
    </location>
</feature>
<feature type="compositionally biased region" description="Acidic residues" evidence="1">
    <location>
        <begin position="125"/>
        <end position="136"/>
    </location>
</feature>
<dbReference type="AlphaFoldDB" id="A0A3S2MYN5"/>
<dbReference type="Proteomes" id="UP000283210">
    <property type="component" value="Chromosome 8"/>
</dbReference>